<feature type="compositionally biased region" description="Polar residues" evidence="10">
    <location>
        <begin position="355"/>
        <end position="377"/>
    </location>
</feature>
<dbReference type="PANTHER" id="PTHR13190">
    <property type="entry name" value="AUTOPHAGY-RELATED 2, ISOFORM A"/>
    <property type="match status" value="1"/>
</dbReference>
<dbReference type="Proteomes" id="UP000694546">
    <property type="component" value="Chromosome 10"/>
</dbReference>
<reference evidence="11" key="1">
    <citation type="submission" date="2025-08" db="UniProtKB">
        <authorList>
            <consortium name="Ensembl"/>
        </authorList>
    </citation>
    <scope>IDENTIFICATION</scope>
</reference>
<dbReference type="InterPro" id="IPR026849">
    <property type="entry name" value="ATG2"/>
</dbReference>
<dbReference type="GO" id="GO:0006869">
    <property type="term" value="P:lipid transport"/>
    <property type="evidence" value="ECO:0007669"/>
    <property type="project" value="UniProtKB-KW"/>
</dbReference>
<keyword evidence="7" id="KW-0472">Membrane</keyword>
<dbReference type="GO" id="GO:0005789">
    <property type="term" value="C:endoplasmic reticulum membrane"/>
    <property type="evidence" value="ECO:0007669"/>
    <property type="project" value="UniProtKB-SubCell"/>
</dbReference>
<dbReference type="Ensembl" id="ENSGMOT00000074349.1">
    <property type="protein sequence ID" value="ENSGMOP00000036317.1"/>
    <property type="gene ID" value="ENSGMOG00000008772.2"/>
</dbReference>
<organism evidence="11 12">
    <name type="scientific">Gadus morhua</name>
    <name type="common">Atlantic cod</name>
    <dbReference type="NCBI Taxonomy" id="8049"/>
    <lineage>
        <taxon>Eukaryota</taxon>
        <taxon>Metazoa</taxon>
        <taxon>Chordata</taxon>
        <taxon>Craniata</taxon>
        <taxon>Vertebrata</taxon>
        <taxon>Euteleostomi</taxon>
        <taxon>Actinopterygii</taxon>
        <taxon>Neopterygii</taxon>
        <taxon>Teleostei</taxon>
        <taxon>Neoteleostei</taxon>
        <taxon>Acanthomorphata</taxon>
        <taxon>Zeiogadaria</taxon>
        <taxon>Gadariae</taxon>
        <taxon>Gadiformes</taxon>
        <taxon>Gadoidei</taxon>
        <taxon>Gadidae</taxon>
        <taxon>Gadus</taxon>
    </lineage>
</organism>
<dbReference type="GO" id="GO:0034045">
    <property type="term" value="C:phagophore assembly site membrane"/>
    <property type="evidence" value="ECO:0007669"/>
    <property type="project" value="UniProtKB-SubCell"/>
</dbReference>
<evidence type="ECO:0000256" key="10">
    <source>
        <dbReference type="SAM" id="MobiDB-lite"/>
    </source>
</evidence>
<dbReference type="GO" id="GO:0000422">
    <property type="term" value="P:autophagy of mitochondrion"/>
    <property type="evidence" value="ECO:0007669"/>
    <property type="project" value="TreeGrafter"/>
</dbReference>
<evidence type="ECO:0000256" key="1">
    <source>
        <dbReference type="ARBA" id="ARBA00004406"/>
    </source>
</evidence>
<reference evidence="11" key="2">
    <citation type="submission" date="2025-09" db="UniProtKB">
        <authorList>
            <consortium name="Ensembl"/>
        </authorList>
    </citation>
    <scope>IDENTIFICATION</scope>
</reference>
<evidence type="ECO:0000313" key="12">
    <source>
        <dbReference type="Proteomes" id="UP000694546"/>
    </source>
</evidence>
<keyword evidence="4" id="KW-0813">Transport</keyword>
<evidence type="ECO:0000256" key="8">
    <source>
        <dbReference type="ARBA" id="ARBA00024479"/>
    </source>
</evidence>
<dbReference type="GO" id="GO:0043495">
    <property type="term" value="F:protein-membrane adaptor activity"/>
    <property type="evidence" value="ECO:0007669"/>
    <property type="project" value="TreeGrafter"/>
</dbReference>
<sequence length="1688" mass="186406">MSRWLFPWSGSIKKRACRYLLQHYLGHFLQERLSLDQLGLDLYNGSGVIKDINLDVWAVNEFLESLGAPLEIVDGFVSSIAVTIPWQALVTDHCTLEVTGLQITCRPKYRTSGSWDSQGWSSSMTSSMQLAQECLKDPPETSEEPPAPLEGLEMFAQTIETVLRRIKVTFVDTIVRIEHQPLDLETGVALEMHIKRLEYCDEAVREPAGQNAVPVDIHQPPAFLHKILQLSAVQLFYESTGTHQVGHPYNEEGEEEEESPSKVPSRPTQQPLLIGSCSGFIETMVKIKQNDMLPGPKVSLCLCVWLGASMYVLSLMSCRLSLCFLNVSVSSLCSDMFYSMGPGVMSVSVTSARSGSELSDSDMESSTLSLNSLSQPAQVPDLPPLSVRHPTYEPSAPPPGRSHSGQSEPLKPDALLRLSLGGLTLTLLQEDPPPAAAGAPSLAQVFFRELAFFKDSMFSERDFTQLRSSFAKACPHSNIRWAHARTHTHTHTHTFDADTHTQTELYSSFSLSSPHAVLRLRFPVPDLRPPPERRPPTQKAVRQETLVLELSDLELRHQEAPDLQGEQRAQPPGQPPAEAHCLTQLLEASFSDLQGEGSVMVIPADPEEMLQFQAHCVAHCRCAMDISLPLAYILLPSKQAFQSLYNRINNDLLMWEPPPPPPPPPHSDLLHPVAAHLNRRHHDNEFQLCKSAFRLDSDSEEEDAPFYSVDDSAEKRASQPRPNHNLSLLTLTVVIGKGRLQAMTDRKVSQPTADLHHGELVLDLEGGKIFSVAQHQNNPNLNFLCLESKKVDLYHKAAMKESPIPERLEMPNFSVPKNLDPTIYQTEAGVSSVSGRESGLQMLSTAIKISLDPKRNVKEFLVAVRLQGATMRHYVTQTGHSWYEQLVEFLDVIDDPILGYTAPAVITVLHTQLATCAVDYRPLYLPLRVVFTAESFSLSSNIIVDTATFHLRFILDDSALYLSDKCESDTVDLRRDYVCVLDIDLLELAITTWKGSEAGKLTQPLFELRCSNNVVHVHTCADSCAALVNLLQYLVSQGDLHPPPRHTSPTEIAGQKLPLSESPACPPPCHPAETAEINQYDLADALIDTERSQREEGPESGNDAYIISSIFCVSSWSPAPLCQSRDGEPVVTVLAPGPIRVKDGHFSRPRGSADLLRAPAGFPVPQSRVVLREVSVVWHLYGGKDFGGRPLSIHATQANRGRSVPAGVRCSPSRSTGPSRPQNSWRWAGGSGRQHALLMEIQLSKVSFQHESYPALVSGPEAEGLGLGVGPCPGGEQPLSRQVFIVQELEVRDRLASSQLNKFLYLYTSESMPRRAHSNMLTVKALQVCPESGLGGPECCLRVSLLPLRLNIDQDALFFLKDYFSNLASLVNPYLPVDPAAEGEPPLLEGDLNTIVNNLMKNKVILQGLTRWEFRFISEVPIWLDYHGKHMVIEQVRGTFAGILIGLAQLNCSELKLKRLCCRHGLLGVDKVIQYAVSEWLTDIRKNQLPGILGGVGPMHSVVQLFHGVRDLFWMPIEQYRKDGRIIRGLQRGAASFGTSTASAALELSNRLVQAIQATAETVYDILSPTPPLTRYSITEGRAPAGRPRRAVQPADLREGVAKAYDTVREGVIDAAQTLCDVASRGHEQKGLPGAVGGVLRQIPPTVVRPLIVASEATSNLLGGMRNQIKPDARKEDFLKWRTEEGQE</sequence>
<dbReference type="GO" id="GO:0061723">
    <property type="term" value="P:glycophagy"/>
    <property type="evidence" value="ECO:0007669"/>
    <property type="project" value="TreeGrafter"/>
</dbReference>
<evidence type="ECO:0000313" key="11">
    <source>
        <dbReference type="Ensembl" id="ENSGMOP00000036317.1"/>
    </source>
</evidence>
<evidence type="ECO:0000256" key="2">
    <source>
        <dbReference type="ARBA" id="ARBA00004623"/>
    </source>
</evidence>
<feature type="region of interest" description="Disordered" evidence="10">
    <location>
        <begin position="1202"/>
        <end position="1226"/>
    </location>
</feature>
<dbReference type="GO" id="GO:0032266">
    <property type="term" value="F:phosphatidylinositol-3-phosphate binding"/>
    <property type="evidence" value="ECO:0007669"/>
    <property type="project" value="TreeGrafter"/>
</dbReference>
<comment type="similarity">
    <text evidence="3">Belongs to the ATG2 family.</text>
</comment>
<protein>
    <submittedName>
        <fullName evidence="11">Autophagy related 2A</fullName>
    </submittedName>
</protein>
<feature type="compositionally biased region" description="Polar residues" evidence="10">
    <location>
        <begin position="1212"/>
        <end position="1225"/>
    </location>
</feature>
<keyword evidence="5" id="KW-0256">Endoplasmic reticulum</keyword>
<accession>A0A8C5ATE3</accession>
<feature type="region of interest" description="Disordered" evidence="10">
    <location>
        <begin position="355"/>
        <end position="410"/>
    </location>
</feature>
<comment type="catalytic activity">
    <reaction evidence="8">
        <text>a 1,2-diacyl-sn-glycero-3-phospho-L-serine(in) = a 1,2-diacyl-sn-glycero-3-phospho-L-serine(out)</text>
        <dbReference type="Rhea" id="RHEA:38663"/>
        <dbReference type="ChEBI" id="CHEBI:57262"/>
    </reaction>
</comment>
<dbReference type="GeneTree" id="ENSGT00620000087966"/>
<comment type="catalytic activity">
    <reaction evidence="9">
        <text>a 1,2-diacyl-sn-glycero-3-phosphoethanolamine(in) = a 1,2-diacyl-sn-glycero-3-phosphoethanolamine(out)</text>
        <dbReference type="Rhea" id="RHEA:38895"/>
        <dbReference type="ChEBI" id="CHEBI:64612"/>
    </reaction>
</comment>
<keyword evidence="12" id="KW-1185">Reference proteome</keyword>
<comment type="subcellular location">
    <subcellularLocation>
        <location evidence="1">Endoplasmic reticulum membrane</location>
        <topology evidence="1">Peripheral membrane protein</topology>
    </subcellularLocation>
    <subcellularLocation>
        <location evidence="2">Preautophagosomal structure membrane</location>
        <topology evidence="2">Peripheral membrane protein</topology>
    </subcellularLocation>
</comment>
<gene>
    <name evidence="11" type="primary">atg2a</name>
</gene>
<feature type="region of interest" description="Disordered" evidence="10">
    <location>
        <begin position="245"/>
        <end position="269"/>
    </location>
</feature>
<evidence type="ECO:0000256" key="6">
    <source>
        <dbReference type="ARBA" id="ARBA00023055"/>
    </source>
</evidence>
<evidence type="ECO:0000256" key="3">
    <source>
        <dbReference type="ARBA" id="ARBA00009714"/>
    </source>
</evidence>
<keyword evidence="6" id="KW-0445">Lipid transport</keyword>
<dbReference type="GO" id="GO:0034727">
    <property type="term" value="P:piecemeal microautophagy of the nucleus"/>
    <property type="evidence" value="ECO:0007669"/>
    <property type="project" value="TreeGrafter"/>
</dbReference>
<dbReference type="PANTHER" id="PTHR13190:SF21">
    <property type="entry name" value="AUTOPHAGY-RELATED PROTEIN 2 HOMOLOG A"/>
    <property type="match status" value="1"/>
</dbReference>
<dbReference type="GO" id="GO:0061709">
    <property type="term" value="P:reticulophagy"/>
    <property type="evidence" value="ECO:0007669"/>
    <property type="project" value="TreeGrafter"/>
</dbReference>
<evidence type="ECO:0000256" key="9">
    <source>
        <dbReference type="ARBA" id="ARBA00024615"/>
    </source>
</evidence>
<dbReference type="Pfam" id="PF13329">
    <property type="entry name" value="ATG2_CAD"/>
    <property type="match status" value="3"/>
</dbReference>
<evidence type="ECO:0000256" key="7">
    <source>
        <dbReference type="ARBA" id="ARBA00023136"/>
    </source>
</evidence>
<feature type="region of interest" description="Disordered" evidence="10">
    <location>
        <begin position="704"/>
        <end position="723"/>
    </location>
</feature>
<dbReference type="GO" id="GO:0000045">
    <property type="term" value="P:autophagosome assembly"/>
    <property type="evidence" value="ECO:0007669"/>
    <property type="project" value="TreeGrafter"/>
</dbReference>
<name>A0A8C5ATE3_GADMO</name>
<evidence type="ECO:0000256" key="5">
    <source>
        <dbReference type="ARBA" id="ARBA00022824"/>
    </source>
</evidence>
<dbReference type="GO" id="GO:0061908">
    <property type="term" value="C:phagophore"/>
    <property type="evidence" value="ECO:0007669"/>
    <property type="project" value="TreeGrafter"/>
</dbReference>
<evidence type="ECO:0000256" key="4">
    <source>
        <dbReference type="ARBA" id="ARBA00022448"/>
    </source>
</evidence>
<proteinExistence type="inferred from homology"/>